<proteinExistence type="predicted"/>
<evidence type="ECO:0000313" key="2">
    <source>
        <dbReference type="EMBL" id="KAJ7228257.1"/>
    </source>
</evidence>
<dbReference type="SUPFAM" id="SSF56112">
    <property type="entry name" value="Protein kinase-like (PK-like)"/>
    <property type="match status" value="1"/>
</dbReference>
<gene>
    <name evidence="2" type="ORF">GGX14DRAFT_692378</name>
</gene>
<evidence type="ECO:0000313" key="3">
    <source>
        <dbReference type="Proteomes" id="UP001219525"/>
    </source>
</evidence>
<dbReference type="EMBL" id="JARJCW010000002">
    <property type="protein sequence ID" value="KAJ7228257.1"/>
    <property type="molecule type" value="Genomic_DNA"/>
</dbReference>
<evidence type="ECO:0008006" key="4">
    <source>
        <dbReference type="Google" id="ProtNLM"/>
    </source>
</evidence>
<feature type="region of interest" description="Disordered" evidence="1">
    <location>
        <begin position="601"/>
        <end position="633"/>
    </location>
</feature>
<dbReference type="Gene3D" id="1.10.510.10">
    <property type="entry name" value="Transferase(Phosphotransferase) domain 1"/>
    <property type="match status" value="1"/>
</dbReference>
<organism evidence="2 3">
    <name type="scientific">Mycena pura</name>
    <dbReference type="NCBI Taxonomy" id="153505"/>
    <lineage>
        <taxon>Eukaryota</taxon>
        <taxon>Fungi</taxon>
        <taxon>Dikarya</taxon>
        <taxon>Basidiomycota</taxon>
        <taxon>Agaricomycotina</taxon>
        <taxon>Agaricomycetes</taxon>
        <taxon>Agaricomycetidae</taxon>
        <taxon>Agaricales</taxon>
        <taxon>Marasmiineae</taxon>
        <taxon>Mycenaceae</taxon>
        <taxon>Mycena</taxon>
    </lineage>
</organism>
<evidence type="ECO:0000256" key="1">
    <source>
        <dbReference type="SAM" id="MobiDB-lite"/>
    </source>
</evidence>
<name>A0AAD7E519_9AGAR</name>
<dbReference type="AlphaFoldDB" id="A0AAD7E519"/>
<protein>
    <recommendedName>
        <fullName evidence="4">Protein kinase domain-containing protein</fullName>
    </recommendedName>
</protein>
<dbReference type="InterPro" id="IPR011009">
    <property type="entry name" value="Kinase-like_dom_sf"/>
</dbReference>
<accession>A0AAD7E519</accession>
<sequence>MPPNSRCGLALPLPANFDTVAHMQRPADIPAHPDMDLQDINMENVRREKANKVSLAFTRIYAAAAASPAGVTIEDVGAPLEPFLAYSDENKALLVGSKEVVDATGPLPINMTLFVASARMKLAEADAADKSKAAEVKLSAQYDLREARDTISRWRNRTIPSLPQLTELASVLEARLPEDQKICVPDGWLERLVGDDPENGCSKEDVRRLFRGGGGGYHTALTPIYSAVVRPPPDASTENGYIHFWDANISDLLHMLFFDAASHRNSSHSAMTKQYRPDFTFIYGNMCPYRGEETAYFSDQDPKAELSDKLARPWPYLDAPYILGYHAKGPVITQAAISPIGERTRTVVTDLVTYDLRRRTDRIKNMVALINMAPLLRGIVDLVPGVVAEFKKIQRDTCDIEIVGPLVIKTFKGEMRETEMNHLEKMYVVLEQRKVPHTDKPRHFAKDEYKVLLGPRGDSREPKTEDELLDAIICLLEMLQVLHKPPAFIHRDLRWPNVMRSFKDRREWFVIDWSDAVQTPAKAALKRDFDPSNHCPRIYMDDHGTEVDLWSVGWLIPTSRVREISPWLIEFGNSLRETTVTATEALQQIRKLICDEHRTSSPQGIGEAVQAPSRSQAGADSSSLIGEKRRAEDPVESVATKRLQSLAFLPSCSCNIKE</sequence>
<comment type="caution">
    <text evidence="2">The sequence shown here is derived from an EMBL/GenBank/DDBJ whole genome shotgun (WGS) entry which is preliminary data.</text>
</comment>
<feature type="compositionally biased region" description="Polar residues" evidence="1">
    <location>
        <begin position="612"/>
        <end position="624"/>
    </location>
</feature>
<reference evidence="2" key="1">
    <citation type="submission" date="2023-03" db="EMBL/GenBank/DDBJ databases">
        <title>Massive genome expansion in bonnet fungi (Mycena s.s.) driven by repeated elements and novel gene families across ecological guilds.</title>
        <authorList>
            <consortium name="Lawrence Berkeley National Laboratory"/>
            <person name="Harder C.B."/>
            <person name="Miyauchi S."/>
            <person name="Viragh M."/>
            <person name="Kuo A."/>
            <person name="Thoen E."/>
            <person name="Andreopoulos B."/>
            <person name="Lu D."/>
            <person name="Skrede I."/>
            <person name="Drula E."/>
            <person name="Henrissat B."/>
            <person name="Morin E."/>
            <person name="Kohler A."/>
            <person name="Barry K."/>
            <person name="LaButti K."/>
            <person name="Morin E."/>
            <person name="Salamov A."/>
            <person name="Lipzen A."/>
            <person name="Mereny Z."/>
            <person name="Hegedus B."/>
            <person name="Baldrian P."/>
            <person name="Stursova M."/>
            <person name="Weitz H."/>
            <person name="Taylor A."/>
            <person name="Grigoriev I.V."/>
            <person name="Nagy L.G."/>
            <person name="Martin F."/>
            <person name="Kauserud H."/>
        </authorList>
    </citation>
    <scope>NUCLEOTIDE SEQUENCE</scope>
    <source>
        <strain evidence="2">9144</strain>
    </source>
</reference>
<keyword evidence="3" id="KW-1185">Reference proteome</keyword>
<dbReference type="Proteomes" id="UP001219525">
    <property type="component" value="Unassembled WGS sequence"/>
</dbReference>